<evidence type="ECO:0000256" key="1">
    <source>
        <dbReference type="SAM" id="MobiDB-lite"/>
    </source>
</evidence>
<organism evidence="2 3">
    <name type="scientific">Holothuria leucospilota</name>
    <name type="common">Black long sea cucumber</name>
    <name type="synonym">Mertensiothuria leucospilota</name>
    <dbReference type="NCBI Taxonomy" id="206669"/>
    <lineage>
        <taxon>Eukaryota</taxon>
        <taxon>Metazoa</taxon>
        <taxon>Echinodermata</taxon>
        <taxon>Eleutherozoa</taxon>
        <taxon>Echinozoa</taxon>
        <taxon>Holothuroidea</taxon>
        <taxon>Aspidochirotacea</taxon>
        <taxon>Aspidochirotida</taxon>
        <taxon>Holothuriidae</taxon>
        <taxon>Holothuria</taxon>
    </lineage>
</organism>
<feature type="region of interest" description="Disordered" evidence="1">
    <location>
        <begin position="1"/>
        <end position="35"/>
    </location>
</feature>
<comment type="caution">
    <text evidence="2">The sequence shown here is derived from an EMBL/GenBank/DDBJ whole genome shotgun (WGS) entry which is preliminary data.</text>
</comment>
<gene>
    <name evidence="2" type="ORF">HOLleu_39058</name>
</gene>
<protein>
    <submittedName>
        <fullName evidence="2">Uncharacterized protein</fullName>
    </submittedName>
</protein>
<dbReference type="AlphaFoldDB" id="A0A9Q0YI36"/>
<dbReference type="EMBL" id="JAIZAY010000021">
    <property type="protein sequence ID" value="KAJ8021765.1"/>
    <property type="molecule type" value="Genomic_DNA"/>
</dbReference>
<sequence>MGPTSQGNKRVVSHHIQVQARQNCPSRRYQGGVSPGPNCRLGQRCLKVSVVE</sequence>
<evidence type="ECO:0000313" key="3">
    <source>
        <dbReference type="Proteomes" id="UP001152320"/>
    </source>
</evidence>
<keyword evidence="3" id="KW-1185">Reference proteome</keyword>
<proteinExistence type="predicted"/>
<reference evidence="2" key="1">
    <citation type="submission" date="2021-10" db="EMBL/GenBank/DDBJ databases">
        <title>Tropical sea cucumber genome reveals ecological adaptation and Cuvierian tubules defense mechanism.</title>
        <authorList>
            <person name="Chen T."/>
        </authorList>
    </citation>
    <scope>NUCLEOTIDE SEQUENCE</scope>
    <source>
        <strain evidence="2">Nanhai2018</strain>
        <tissue evidence="2">Muscle</tissue>
    </source>
</reference>
<dbReference type="Proteomes" id="UP001152320">
    <property type="component" value="Chromosome 21"/>
</dbReference>
<evidence type="ECO:0000313" key="2">
    <source>
        <dbReference type="EMBL" id="KAJ8021765.1"/>
    </source>
</evidence>
<name>A0A9Q0YI36_HOLLE</name>
<accession>A0A9Q0YI36</accession>